<dbReference type="AlphaFoldDB" id="A0A7L9WMA7"/>
<dbReference type="Proteomes" id="UP000594118">
    <property type="component" value="Chromosome"/>
</dbReference>
<accession>A0A7L9WMA7</accession>
<dbReference type="RefSeq" id="WP_193079442.1">
    <property type="nucleotide sequence ID" value="NZ_CP045201.1"/>
</dbReference>
<protein>
    <submittedName>
        <fullName evidence="3">Alpha/beta hydrolase</fullName>
    </submittedName>
</protein>
<dbReference type="InterPro" id="IPR029058">
    <property type="entry name" value="AB_hydrolase_fold"/>
</dbReference>
<keyword evidence="2 3" id="KW-0378">Hydrolase</keyword>
<keyword evidence="4" id="KW-1185">Reference proteome</keyword>
<dbReference type="PANTHER" id="PTHR40841:SF2">
    <property type="entry name" value="SIDEROPHORE-DEGRADING ESTERASE (EUROFUNG)"/>
    <property type="match status" value="1"/>
</dbReference>
<dbReference type="EMBL" id="CP045201">
    <property type="protein sequence ID" value="QOL81525.1"/>
    <property type="molecule type" value="Genomic_DNA"/>
</dbReference>
<evidence type="ECO:0000313" key="3">
    <source>
        <dbReference type="EMBL" id="QOL81525.1"/>
    </source>
</evidence>
<dbReference type="PANTHER" id="PTHR40841">
    <property type="entry name" value="SIDEROPHORE TRIACETYLFUSARININE C ESTERASE"/>
    <property type="match status" value="1"/>
</dbReference>
<dbReference type="Pfam" id="PF00756">
    <property type="entry name" value="Esterase"/>
    <property type="match status" value="1"/>
</dbReference>
<dbReference type="GO" id="GO:0016788">
    <property type="term" value="F:hydrolase activity, acting on ester bonds"/>
    <property type="evidence" value="ECO:0007669"/>
    <property type="project" value="TreeGrafter"/>
</dbReference>
<dbReference type="SUPFAM" id="SSF53474">
    <property type="entry name" value="alpha/beta-Hydrolases"/>
    <property type="match status" value="1"/>
</dbReference>
<evidence type="ECO:0000256" key="1">
    <source>
        <dbReference type="ARBA" id="ARBA00005622"/>
    </source>
</evidence>
<proteinExistence type="inferred from homology"/>
<organism evidence="3 4">
    <name type="scientific">Pseudooceanicola spongiae</name>
    <dbReference type="NCBI Taxonomy" id="2613965"/>
    <lineage>
        <taxon>Bacteria</taxon>
        <taxon>Pseudomonadati</taxon>
        <taxon>Pseudomonadota</taxon>
        <taxon>Alphaproteobacteria</taxon>
        <taxon>Rhodobacterales</taxon>
        <taxon>Paracoccaceae</taxon>
        <taxon>Pseudooceanicola</taxon>
    </lineage>
</organism>
<comment type="similarity">
    <text evidence="1">Belongs to the esterase D family.</text>
</comment>
<dbReference type="InterPro" id="IPR052558">
    <property type="entry name" value="Siderophore_Hydrolase_D"/>
</dbReference>
<name>A0A7L9WMA7_9RHOB</name>
<sequence>MREQFTLSGPKPGADYLITVLRPDAAAPAAGYTVLYALDGTAVLEELPEDAMAQPGAPVIVAIGYDAERRFASAERARDYTPPDPEGRVITDPRGRPAGGAAAFYDLIVREVMPRAEALVPVDAAQRSLWGHSFGGLFVLRAAMLPGAALFRRFYAASPSLWWDDMRYRFALHAALAAGQAPVARVDLHLGTAEQARASLPPGDEVQPFIRMRAALPPEAHAELAEALARVGNTGGLTLFDGLSHGEAFGESLRATLRGMGTAPSA</sequence>
<gene>
    <name evidence="3" type="ORF">F3W81_12225</name>
</gene>
<dbReference type="Gene3D" id="3.40.50.1820">
    <property type="entry name" value="alpha/beta hydrolase"/>
    <property type="match status" value="1"/>
</dbReference>
<evidence type="ECO:0000256" key="2">
    <source>
        <dbReference type="ARBA" id="ARBA00022801"/>
    </source>
</evidence>
<dbReference type="InterPro" id="IPR000801">
    <property type="entry name" value="Esterase-like"/>
</dbReference>
<reference evidence="3 4" key="1">
    <citation type="submission" date="2019-10" db="EMBL/GenBank/DDBJ databases">
        <title>Pseudopuniceibacterium sp. HQ09 islated from Antarctica.</title>
        <authorList>
            <person name="Liao L."/>
            <person name="Su S."/>
            <person name="Chen B."/>
            <person name="Yu Y."/>
        </authorList>
    </citation>
    <scope>NUCLEOTIDE SEQUENCE [LARGE SCALE GENOMIC DNA]</scope>
    <source>
        <strain evidence="3 4">HQ09</strain>
    </source>
</reference>
<dbReference type="KEGG" id="pshq:F3W81_12225"/>
<evidence type="ECO:0000313" key="4">
    <source>
        <dbReference type="Proteomes" id="UP000594118"/>
    </source>
</evidence>